<keyword evidence="3" id="KW-1185">Reference proteome</keyword>
<dbReference type="GO" id="GO:0000428">
    <property type="term" value="C:DNA-directed RNA polymerase complex"/>
    <property type="evidence" value="ECO:0007669"/>
    <property type="project" value="UniProtKB-KW"/>
</dbReference>
<accession>A0A329MBT8</accession>
<proteinExistence type="predicted"/>
<gene>
    <name evidence="2" type="ORF">DQG23_27420</name>
</gene>
<feature type="transmembrane region" description="Helical" evidence="1">
    <location>
        <begin position="21"/>
        <end position="48"/>
    </location>
</feature>
<evidence type="ECO:0000313" key="2">
    <source>
        <dbReference type="EMBL" id="RAV17374.1"/>
    </source>
</evidence>
<keyword evidence="1" id="KW-0472">Membrane</keyword>
<dbReference type="RefSeq" id="WP_113034225.1">
    <property type="nucleotide sequence ID" value="NZ_QMFB01000019.1"/>
</dbReference>
<keyword evidence="2" id="KW-0240">DNA-directed RNA polymerase</keyword>
<protein>
    <submittedName>
        <fullName evidence="2">DNA-directed RNA polymerase subunit beta</fullName>
    </submittedName>
</protein>
<evidence type="ECO:0000313" key="3">
    <source>
        <dbReference type="Proteomes" id="UP000250369"/>
    </source>
</evidence>
<dbReference type="Pfam" id="PF11772">
    <property type="entry name" value="EpuA"/>
    <property type="match status" value="1"/>
</dbReference>
<dbReference type="EMBL" id="QMFB01000019">
    <property type="protein sequence ID" value="RAV17374.1"/>
    <property type="molecule type" value="Genomic_DNA"/>
</dbReference>
<reference evidence="2 3" key="1">
    <citation type="journal article" date="2009" name="Int. J. Syst. Evol. Microbiol.">
        <title>Paenibacillus contaminans sp. nov., isolated from a contaminated laboratory plate.</title>
        <authorList>
            <person name="Chou J.H."/>
            <person name="Lee J.H."/>
            <person name="Lin M.C."/>
            <person name="Chang P.S."/>
            <person name="Arun A.B."/>
            <person name="Young C.C."/>
            <person name="Chen W.M."/>
        </authorList>
    </citation>
    <scope>NUCLEOTIDE SEQUENCE [LARGE SCALE GENOMIC DNA]</scope>
    <source>
        <strain evidence="2 3">CKOBP-6</strain>
    </source>
</reference>
<name>A0A329MBT8_9BACL</name>
<dbReference type="AlphaFoldDB" id="A0A329MBT8"/>
<keyword evidence="1" id="KW-1133">Transmembrane helix</keyword>
<organism evidence="2 3">
    <name type="scientific">Paenibacillus contaminans</name>
    <dbReference type="NCBI Taxonomy" id="450362"/>
    <lineage>
        <taxon>Bacteria</taxon>
        <taxon>Bacillati</taxon>
        <taxon>Bacillota</taxon>
        <taxon>Bacilli</taxon>
        <taxon>Bacillales</taxon>
        <taxon>Paenibacillaceae</taxon>
        <taxon>Paenibacillus</taxon>
    </lineage>
</organism>
<comment type="caution">
    <text evidence="2">The sequence shown here is derived from an EMBL/GenBank/DDBJ whole genome shotgun (WGS) entry which is preliminary data.</text>
</comment>
<dbReference type="InterPro" id="IPR024596">
    <property type="entry name" value="RNApol_su_b/EpuA"/>
</dbReference>
<keyword evidence="1" id="KW-0812">Transmembrane</keyword>
<sequence>MTAKQTKPKAARKSLPRGLAITLRILRHLLVPILCCIALLAGLSIGYVKLGGQPFADVWKLETWKHLIDLVFANT</sequence>
<dbReference type="OrthoDB" id="2990424at2"/>
<evidence type="ECO:0000256" key="1">
    <source>
        <dbReference type="SAM" id="Phobius"/>
    </source>
</evidence>
<dbReference type="Proteomes" id="UP000250369">
    <property type="component" value="Unassembled WGS sequence"/>
</dbReference>
<keyword evidence="2" id="KW-0804">Transcription</keyword>